<keyword evidence="4 7" id="KW-0812">Transmembrane</keyword>
<evidence type="ECO:0000256" key="3">
    <source>
        <dbReference type="ARBA" id="ARBA00022475"/>
    </source>
</evidence>
<evidence type="ECO:0000256" key="6">
    <source>
        <dbReference type="ARBA" id="ARBA00023136"/>
    </source>
</evidence>
<dbReference type="CDD" id="cd06261">
    <property type="entry name" value="TM_PBP2"/>
    <property type="match status" value="1"/>
</dbReference>
<dbReference type="PANTHER" id="PTHR30183">
    <property type="entry name" value="MOLYBDENUM TRANSPORT SYSTEM PERMEASE PROTEIN MODB"/>
    <property type="match status" value="1"/>
</dbReference>
<proteinExistence type="predicted"/>
<dbReference type="GO" id="GO:0005886">
    <property type="term" value="C:plasma membrane"/>
    <property type="evidence" value="ECO:0007669"/>
    <property type="project" value="UniProtKB-SubCell"/>
</dbReference>
<organism evidence="11">
    <name type="scientific">freshwater metagenome</name>
    <dbReference type="NCBI Taxonomy" id="449393"/>
    <lineage>
        <taxon>unclassified sequences</taxon>
        <taxon>metagenomes</taxon>
        <taxon>ecological metagenomes</taxon>
    </lineage>
</organism>
<dbReference type="EMBL" id="CAEZXB010000002">
    <property type="protein sequence ID" value="CAB4667105.1"/>
    <property type="molecule type" value="Genomic_DNA"/>
</dbReference>
<accession>A0A6J7B4H3</accession>
<dbReference type="AlphaFoldDB" id="A0A6J7B4H3"/>
<evidence type="ECO:0000313" key="9">
    <source>
        <dbReference type="EMBL" id="CAB4667105.1"/>
    </source>
</evidence>
<name>A0A6J7B4H3_9ZZZZ</name>
<evidence type="ECO:0000256" key="5">
    <source>
        <dbReference type="ARBA" id="ARBA00022989"/>
    </source>
</evidence>
<gene>
    <name evidence="9" type="ORF">UFOPK2342_00199</name>
    <name evidence="10" type="ORF">UFOPK2423_00221</name>
    <name evidence="11" type="ORF">UFOPK3266_00079</name>
    <name evidence="12" type="ORF">UFOPK4367_00409</name>
</gene>
<keyword evidence="5 7" id="KW-1133">Transmembrane helix</keyword>
<feature type="transmembrane region" description="Helical" evidence="7">
    <location>
        <begin position="132"/>
        <end position="157"/>
    </location>
</feature>
<feature type="transmembrane region" description="Helical" evidence="7">
    <location>
        <begin position="178"/>
        <end position="199"/>
    </location>
</feature>
<dbReference type="PROSITE" id="PS50928">
    <property type="entry name" value="ABC_TM1"/>
    <property type="match status" value="1"/>
</dbReference>
<reference evidence="11" key="1">
    <citation type="submission" date="2020-05" db="EMBL/GenBank/DDBJ databases">
        <authorList>
            <person name="Chiriac C."/>
            <person name="Salcher M."/>
            <person name="Ghai R."/>
            <person name="Kavagutti S V."/>
        </authorList>
    </citation>
    <scope>NUCLEOTIDE SEQUENCE</scope>
</reference>
<keyword evidence="2" id="KW-0813">Transport</keyword>
<feature type="domain" description="ABC transmembrane type-1" evidence="8">
    <location>
        <begin position="55"/>
        <end position="256"/>
    </location>
</feature>
<dbReference type="InterPro" id="IPR035906">
    <property type="entry name" value="MetI-like_sf"/>
</dbReference>
<dbReference type="GO" id="GO:0055085">
    <property type="term" value="P:transmembrane transport"/>
    <property type="evidence" value="ECO:0007669"/>
    <property type="project" value="InterPro"/>
</dbReference>
<protein>
    <submittedName>
        <fullName evidence="11">Unannotated protein</fullName>
    </submittedName>
</protein>
<feature type="transmembrane region" description="Helical" evidence="7">
    <location>
        <begin position="55"/>
        <end position="80"/>
    </location>
</feature>
<dbReference type="InterPro" id="IPR000515">
    <property type="entry name" value="MetI-like"/>
</dbReference>
<evidence type="ECO:0000256" key="7">
    <source>
        <dbReference type="SAM" id="Phobius"/>
    </source>
</evidence>
<feature type="transmembrane region" description="Helical" evidence="7">
    <location>
        <begin position="238"/>
        <end position="256"/>
    </location>
</feature>
<dbReference type="EMBL" id="CAFBAA010000001">
    <property type="protein sequence ID" value="CAB4840192.1"/>
    <property type="molecule type" value="Genomic_DNA"/>
</dbReference>
<dbReference type="EMBL" id="CAFBRC010000019">
    <property type="protein sequence ID" value="CAB5073253.1"/>
    <property type="molecule type" value="Genomic_DNA"/>
</dbReference>
<evidence type="ECO:0000256" key="2">
    <source>
        <dbReference type="ARBA" id="ARBA00022448"/>
    </source>
</evidence>
<keyword evidence="6 7" id="KW-0472">Membrane</keyword>
<dbReference type="Pfam" id="PF00528">
    <property type="entry name" value="BPD_transp_1"/>
    <property type="match status" value="1"/>
</dbReference>
<comment type="subcellular location">
    <subcellularLocation>
        <location evidence="1">Cell membrane</location>
        <topology evidence="1">Multi-pass membrane protein</topology>
    </subcellularLocation>
</comment>
<feature type="transmembrane region" description="Helical" evidence="7">
    <location>
        <begin position="12"/>
        <end position="35"/>
    </location>
</feature>
<dbReference type="Gene3D" id="1.10.3720.10">
    <property type="entry name" value="MetI-like"/>
    <property type="match status" value="1"/>
</dbReference>
<sequence>MLLSKQRKSFSTSLVKVLAILALLFVGMPFVALIFRIEWRNFFAHVFTSENWSAIQLTLLTSIVSLVISLIVGLPLAFLMAMSNSWGKLRPVLAIPLVLPPVVGGVLLLVAWGRRGVFGGEIFNLFGYSIPFTMLAVIFAQLFVALPIVVIMAEGAFLEVPRDLIDAARADGASEGVLFLRIAIPSAASGIAAAALLAFSRALGEFGATITFAGSLPGLTRTMPTAIYTALEADPASALSLSLLLVLMSGLLMILMRRRLFAWVR</sequence>
<dbReference type="PANTHER" id="PTHR30183:SF3">
    <property type="entry name" value="MOLYBDENUM TRANSPORT SYSTEM PERMEASE PROTEIN MODB"/>
    <property type="match status" value="1"/>
</dbReference>
<feature type="transmembrane region" description="Helical" evidence="7">
    <location>
        <begin position="92"/>
        <end position="112"/>
    </location>
</feature>
<evidence type="ECO:0000313" key="10">
    <source>
        <dbReference type="EMBL" id="CAB4685372.1"/>
    </source>
</evidence>
<evidence type="ECO:0000256" key="1">
    <source>
        <dbReference type="ARBA" id="ARBA00004651"/>
    </source>
</evidence>
<dbReference type="SUPFAM" id="SSF161098">
    <property type="entry name" value="MetI-like"/>
    <property type="match status" value="1"/>
</dbReference>
<dbReference type="EMBL" id="CAEZXN010000003">
    <property type="protein sequence ID" value="CAB4685372.1"/>
    <property type="molecule type" value="Genomic_DNA"/>
</dbReference>
<keyword evidence="3" id="KW-1003">Cell membrane</keyword>
<evidence type="ECO:0000256" key="4">
    <source>
        <dbReference type="ARBA" id="ARBA00022692"/>
    </source>
</evidence>
<evidence type="ECO:0000313" key="12">
    <source>
        <dbReference type="EMBL" id="CAB5073253.1"/>
    </source>
</evidence>
<evidence type="ECO:0000259" key="8">
    <source>
        <dbReference type="PROSITE" id="PS50928"/>
    </source>
</evidence>
<evidence type="ECO:0000313" key="11">
    <source>
        <dbReference type="EMBL" id="CAB4840192.1"/>
    </source>
</evidence>